<dbReference type="GO" id="GO:1901053">
    <property type="term" value="P:sarcosine catabolic process"/>
    <property type="evidence" value="ECO:0007669"/>
    <property type="project" value="InterPro"/>
</dbReference>
<keyword evidence="1" id="KW-0560">Oxidoreductase</keyword>
<dbReference type="Pfam" id="PF04268">
    <property type="entry name" value="SoxG"/>
    <property type="match status" value="1"/>
</dbReference>
<dbReference type="InterPro" id="IPR006280">
    <property type="entry name" value="SoxG_het"/>
</dbReference>
<evidence type="ECO:0000313" key="2">
    <source>
        <dbReference type="Proteomes" id="UP000547614"/>
    </source>
</evidence>
<dbReference type="InterPro" id="IPR007375">
    <property type="entry name" value="SoxG"/>
</dbReference>
<dbReference type="AlphaFoldDB" id="A0A839V2S9"/>
<dbReference type="EMBL" id="JACHXP010000005">
    <property type="protein sequence ID" value="MBB3190003.1"/>
    <property type="molecule type" value="Genomic_DNA"/>
</dbReference>
<dbReference type="GO" id="GO:0008115">
    <property type="term" value="F:sarcosine oxidase activity"/>
    <property type="evidence" value="ECO:0007669"/>
    <property type="project" value="UniProtKB-EC"/>
</dbReference>
<reference evidence="1 2" key="1">
    <citation type="submission" date="2020-08" db="EMBL/GenBank/DDBJ databases">
        <title>Genomic Encyclopedia of Type Strains, Phase III (KMG-III): the genomes of soil and plant-associated and newly described type strains.</title>
        <authorList>
            <person name="Whitman W."/>
        </authorList>
    </citation>
    <scope>NUCLEOTIDE SEQUENCE [LARGE SCALE GENOMIC DNA]</scope>
    <source>
        <strain evidence="1 2">CECT 7282</strain>
    </source>
</reference>
<dbReference type="InterPro" id="IPR027266">
    <property type="entry name" value="TrmE/GcvT-like"/>
</dbReference>
<gene>
    <name evidence="1" type="ORF">FHR94_001234</name>
</gene>
<dbReference type="EC" id="1.5.3.1" evidence="1"/>
<dbReference type="SUPFAM" id="SSF103025">
    <property type="entry name" value="Folate-binding domain"/>
    <property type="match status" value="1"/>
</dbReference>
<evidence type="ECO:0000313" key="1">
    <source>
        <dbReference type="EMBL" id="MBB3190003.1"/>
    </source>
</evidence>
<dbReference type="Gene3D" id="3.30.70.1520">
    <property type="entry name" value="Heterotetrameric sarcosine oxidase"/>
    <property type="match status" value="1"/>
</dbReference>
<dbReference type="Proteomes" id="UP000547614">
    <property type="component" value="Unassembled WGS sequence"/>
</dbReference>
<protein>
    <submittedName>
        <fullName evidence="1">Sarcosine oxidase subunit gamma</fullName>
        <ecNumber evidence="1">1.5.3.1</ecNumber>
    </submittedName>
</protein>
<proteinExistence type="predicted"/>
<dbReference type="RefSeq" id="WP_183324754.1">
    <property type="nucleotide sequence ID" value="NZ_JACHXP010000005.1"/>
</dbReference>
<name>A0A839V2S9_9GAMM</name>
<dbReference type="NCBIfam" id="TIGR01375">
    <property type="entry name" value="soxG"/>
    <property type="match status" value="1"/>
</dbReference>
<sequence>MSNSVAQNVRTFDTRPEAAVPAESPLAYAYQRSGAPVPTNRSRVVLRERPFLGHLILRGGAIVLDEAVREVLGITLPGEPQGLVLDADGERSVQWLSPDEWLVIVPGGEEFTLEAKLREALGDAHFAITDVSGGQTLVELEGEAARELLMKSVIYDVHPHHFPVGKGVTTVFAKATVILRRPGESRWELVVRRSFADYTYRWLLDAGEEYGIGVER</sequence>
<organism evidence="1 2">
    <name type="scientific">Halomonas cerina</name>
    <dbReference type="NCBI Taxonomy" id="447424"/>
    <lineage>
        <taxon>Bacteria</taxon>
        <taxon>Pseudomonadati</taxon>
        <taxon>Pseudomonadota</taxon>
        <taxon>Gammaproteobacteria</taxon>
        <taxon>Oceanospirillales</taxon>
        <taxon>Halomonadaceae</taxon>
        <taxon>Halomonas</taxon>
    </lineage>
</organism>
<accession>A0A839V2S9</accession>
<dbReference type="Gene3D" id="3.30.1360.120">
    <property type="entry name" value="Probable tRNA modification gtpase trme, domain 1"/>
    <property type="match status" value="1"/>
</dbReference>
<comment type="caution">
    <text evidence="1">The sequence shown here is derived from an EMBL/GenBank/DDBJ whole genome shotgun (WGS) entry which is preliminary data.</text>
</comment>
<keyword evidence="2" id="KW-1185">Reference proteome</keyword>